<protein>
    <submittedName>
        <fullName evidence="1">Uncharacterized protein</fullName>
    </submittedName>
</protein>
<name>A0A3L9L5L0_9MICC</name>
<gene>
    <name evidence="1" type="ORF">EAE32_00965</name>
</gene>
<dbReference type="SUPFAM" id="SSF51735">
    <property type="entry name" value="NAD(P)-binding Rossmann-fold domains"/>
    <property type="match status" value="1"/>
</dbReference>
<proteinExistence type="predicted"/>
<organism evidence="1 2">
    <name type="scientific">Kocuria tytonicola</name>
    <dbReference type="NCBI Taxonomy" id="2055946"/>
    <lineage>
        <taxon>Bacteria</taxon>
        <taxon>Bacillati</taxon>
        <taxon>Actinomycetota</taxon>
        <taxon>Actinomycetes</taxon>
        <taxon>Micrococcales</taxon>
        <taxon>Micrococcaceae</taxon>
        <taxon>Kocuria</taxon>
    </lineage>
</organism>
<evidence type="ECO:0000313" key="1">
    <source>
        <dbReference type="EMBL" id="RLY93851.1"/>
    </source>
</evidence>
<dbReference type="Gene3D" id="3.40.50.720">
    <property type="entry name" value="NAD(P)-binding Rossmann-like Domain"/>
    <property type="match status" value="1"/>
</dbReference>
<dbReference type="AlphaFoldDB" id="A0A3L9L5L0"/>
<dbReference type="RefSeq" id="WP_121863883.1">
    <property type="nucleotide sequence ID" value="NZ_RDEX01000001.1"/>
</dbReference>
<accession>A0A3L9L5L0</accession>
<keyword evidence="2" id="KW-1185">Reference proteome</keyword>
<evidence type="ECO:0000313" key="2">
    <source>
        <dbReference type="Proteomes" id="UP000277871"/>
    </source>
</evidence>
<dbReference type="InterPro" id="IPR036291">
    <property type="entry name" value="NAD(P)-bd_dom_sf"/>
</dbReference>
<sequence>MGRIVYLSIAGAADPRLNGGYGYYKGKAVQESIYQQAPVPSVTVRSTQWFDFIPATMGMVNKGPVALAPTMLMAPALREEVADVVADAATAPRQARHEIRAVRGPEADTIANFARRILMVGGDLGGQRPAVVREAPYLGRGIANGGLIPQDAFITATRFEDWLR</sequence>
<reference evidence="1 2" key="1">
    <citation type="submission" date="2018-10" db="EMBL/GenBank/DDBJ databases">
        <title>Kocuria tytonicola, new bacteria from the preen glands of American barn owls (Tyto furcata).</title>
        <authorList>
            <person name="Braun M.S."/>
            <person name="Wang E."/>
            <person name="Zimmermann S."/>
            <person name="Boutin S."/>
            <person name="Wagner H."/>
            <person name="Wink M."/>
        </authorList>
    </citation>
    <scope>NUCLEOTIDE SEQUENCE [LARGE SCALE GENOMIC DNA]</scope>
    <source>
        <strain evidence="1 2">473</strain>
    </source>
</reference>
<dbReference type="EMBL" id="RDEX01000001">
    <property type="protein sequence ID" value="RLY93851.1"/>
    <property type="molecule type" value="Genomic_DNA"/>
</dbReference>
<comment type="caution">
    <text evidence="1">The sequence shown here is derived from an EMBL/GenBank/DDBJ whole genome shotgun (WGS) entry which is preliminary data.</text>
</comment>
<dbReference type="Proteomes" id="UP000277871">
    <property type="component" value="Unassembled WGS sequence"/>
</dbReference>